<gene>
    <name evidence="1" type="ORF">VNO78_28950</name>
</gene>
<evidence type="ECO:0000313" key="1">
    <source>
        <dbReference type="EMBL" id="KAK7383276.1"/>
    </source>
</evidence>
<protein>
    <submittedName>
        <fullName evidence="1">Uncharacterized protein</fullName>
    </submittedName>
</protein>
<accession>A0AAN9RUL5</accession>
<reference evidence="1 2" key="1">
    <citation type="submission" date="2024-01" db="EMBL/GenBank/DDBJ databases">
        <title>The genomes of 5 underutilized Papilionoideae crops provide insights into root nodulation and disease resistanc.</title>
        <authorList>
            <person name="Jiang F."/>
        </authorList>
    </citation>
    <scope>NUCLEOTIDE SEQUENCE [LARGE SCALE GENOMIC DNA]</scope>
    <source>
        <strain evidence="1">DUOXIRENSHENG_FW03</strain>
        <tissue evidence="1">Leaves</tissue>
    </source>
</reference>
<proteinExistence type="predicted"/>
<name>A0AAN9RUL5_PSOTE</name>
<sequence>MLVHEKSTTTPGSCYGTFMYAADTTLNKVRLNVAKFLISTRVQEVIDYAVKININGQLYEIKICKENLEDCSSYLLCKKRNHYSNSLTNNYDEIASSSLLETDQDIEDLGTKDL</sequence>
<organism evidence="1 2">
    <name type="scientific">Psophocarpus tetragonolobus</name>
    <name type="common">Winged bean</name>
    <name type="synonym">Dolichos tetragonolobus</name>
    <dbReference type="NCBI Taxonomy" id="3891"/>
    <lineage>
        <taxon>Eukaryota</taxon>
        <taxon>Viridiplantae</taxon>
        <taxon>Streptophyta</taxon>
        <taxon>Embryophyta</taxon>
        <taxon>Tracheophyta</taxon>
        <taxon>Spermatophyta</taxon>
        <taxon>Magnoliopsida</taxon>
        <taxon>eudicotyledons</taxon>
        <taxon>Gunneridae</taxon>
        <taxon>Pentapetalae</taxon>
        <taxon>rosids</taxon>
        <taxon>fabids</taxon>
        <taxon>Fabales</taxon>
        <taxon>Fabaceae</taxon>
        <taxon>Papilionoideae</taxon>
        <taxon>50 kb inversion clade</taxon>
        <taxon>NPAAA clade</taxon>
        <taxon>indigoferoid/millettioid clade</taxon>
        <taxon>Phaseoleae</taxon>
        <taxon>Psophocarpus</taxon>
    </lineage>
</organism>
<keyword evidence="2" id="KW-1185">Reference proteome</keyword>
<comment type="caution">
    <text evidence="1">The sequence shown here is derived from an EMBL/GenBank/DDBJ whole genome shotgun (WGS) entry which is preliminary data.</text>
</comment>
<dbReference type="Proteomes" id="UP001386955">
    <property type="component" value="Unassembled WGS sequence"/>
</dbReference>
<dbReference type="EMBL" id="JAYMYS010000008">
    <property type="protein sequence ID" value="KAK7383276.1"/>
    <property type="molecule type" value="Genomic_DNA"/>
</dbReference>
<dbReference type="AlphaFoldDB" id="A0AAN9RUL5"/>
<evidence type="ECO:0000313" key="2">
    <source>
        <dbReference type="Proteomes" id="UP001386955"/>
    </source>
</evidence>